<gene>
    <name evidence="1" type="ORF">AV530_006330</name>
</gene>
<keyword evidence="2" id="KW-1185">Reference proteome</keyword>
<dbReference type="Proteomes" id="UP000190648">
    <property type="component" value="Unassembled WGS sequence"/>
</dbReference>
<protein>
    <submittedName>
        <fullName evidence="1">Uncharacterized protein</fullName>
    </submittedName>
</protein>
<evidence type="ECO:0000313" key="2">
    <source>
        <dbReference type="Proteomes" id="UP000190648"/>
    </source>
</evidence>
<dbReference type="AlphaFoldDB" id="A0A1V4KG80"/>
<comment type="caution">
    <text evidence="1">The sequence shown here is derived from an EMBL/GenBank/DDBJ whole genome shotgun (WGS) entry which is preliminary data.</text>
</comment>
<organism evidence="1 2">
    <name type="scientific">Patagioenas fasciata monilis</name>
    <dbReference type="NCBI Taxonomy" id="372326"/>
    <lineage>
        <taxon>Eukaryota</taxon>
        <taxon>Metazoa</taxon>
        <taxon>Chordata</taxon>
        <taxon>Craniata</taxon>
        <taxon>Vertebrata</taxon>
        <taxon>Euteleostomi</taxon>
        <taxon>Archelosauria</taxon>
        <taxon>Archosauria</taxon>
        <taxon>Dinosauria</taxon>
        <taxon>Saurischia</taxon>
        <taxon>Theropoda</taxon>
        <taxon>Coelurosauria</taxon>
        <taxon>Aves</taxon>
        <taxon>Neognathae</taxon>
        <taxon>Neoaves</taxon>
        <taxon>Columbimorphae</taxon>
        <taxon>Columbiformes</taxon>
        <taxon>Columbidae</taxon>
        <taxon>Patagioenas</taxon>
    </lineage>
</organism>
<sequence length="108" mass="12580">MKVLQNILSTNKIAHFSSERISYEAKRKKLCEMADLVLQCRGPVGLGQEQEFPVQTPSLLEETVEPAPQKSTLFTATKENLHNRHTQPWKYEYFKCVFFLEYTVLLFP</sequence>
<dbReference type="EMBL" id="LSYS01003169">
    <property type="protein sequence ID" value="OPJ83438.1"/>
    <property type="molecule type" value="Genomic_DNA"/>
</dbReference>
<evidence type="ECO:0000313" key="1">
    <source>
        <dbReference type="EMBL" id="OPJ83438.1"/>
    </source>
</evidence>
<name>A0A1V4KG80_PATFA</name>
<proteinExistence type="predicted"/>
<accession>A0A1V4KG80</accession>
<reference evidence="1 2" key="1">
    <citation type="submission" date="2016-02" db="EMBL/GenBank/DDBJ databases">
        <title>Band-tailed pigeon sequencing and assembly.</title>
        <authorList>
            <person name="Soares A.E."/>
            <person name="Novak B.J."/>
            <person name="Rice E.S."/>
            <person name="O'Connell B."/>
            <person name="Chang D."/>
            <person name="Weber S."/>
            <person name="Shapiro B."/>
        </authorList>
    </citation>
    <scope>NUCLEOTIDE SEQUENCE [LARGE SCALE GENOMIC DNA]</scope>
    <source>
        <strain evidence="1">BTP2013</strain>
        <tissue evidence="1">Blood</tissue>
    </source>
</reference>